<reference evidence="5" key="1">
    <citation type="journal article" date="2020" name="bioRxiv">
        <title>Chromosome-level reference genome of the European wasp spider Argiope bruennichi: a resource for studies on range expansion and evolutionary adaptation.</title>
        <authorList>
            <person name="Sheffer M.M."/>
            <person name="Hoppe A."/>
            <person name="Krehenwinkel H."/>
            <person name="Uhl G."/>
            <person name="Kuss A.W."/>
            <person name="Jensen L."/>
            <person name="Jensen C."/>
            <person name="Gillespie R.G."/>
            <person name="Hoff K.J."/>
            <person name="Prost S."/>
        </authorList>
    </citation>
    <scope>NUCLEOTIDE SEQUENCE</scope>
</reference>
<dbReference type="GO" id="GO:0005525">
    <property type="term" value="F:GTP binding"/>
    <property type="evidence" value="ECO:0007669"/>
    <property type="project" value="UniProtKB-KW"/>
</dbReference>
<gene>
    <name evidence="5" type="ORF">HNY73_007465</name>
</gene>
<keyword evidence="6" id="KW-1185">Reference proteome</keyword>
<keyword evidence="3" id="KW-0342">GTP-binding</keyword>
<dbReference type="SUPFAM" id="SSF52540">
    <property type="entry name" value="P-loop containing nucleoside triphosphate hydrolases"/>
    <property type="match status" value="1"/>
</dbReference>
<dbReference type="InterPro" id="IPR027417">
    <property type="entry name" value="P-loop_NTPase"/>
</dbReference>
<reference evidence="5" key="2">
    <citation type="submission" date="2020-06" db="EMBL/GenBank/DDBJ databases">
        <authorList>
            <person name="Sheffer M."/>
        </authorList>
    </citation>
    <scope>NUCLEOTIDE SEQUENCE</scope>
</reference>
<comment type="similarity">
    <text evidence="1">Belongs to the small GTPase superfamily. Rab family.</text>
</comment>
<name>A0A8T0FE19_ARGBR</name>
<comment type="caution">
    <text evidence="5">The sequence shown here is derived from an EMBL/GenBank/DDBJ whole genome shotgun (WGS) entry which is preliminary data.</text>
</comment>
<dbReference type="EMBL" id="JABXBU010000012">
    <property type="protein sequence ID" value="KAF8789534.1"/>
    <property type="molecule type" value="Genomic_DNA"/>
</dbReference>
<evidence type="ECO:0000256" key="4">
    <source>
        <dbReference type="ARBA" id="ARBA00023289"/>
    </source>
</evidence>
<sequence>MAFDERLDVLQDSSNFYKFQKVELQKCLTSESKVSTTKFYKKQESSPEPLHIFVLGPSICGKRRIIEYAANRHLDIPFEKNIHFAYKLSGFLLKGIEAEINLWHVGNIERSLGILQTFYQKCKTCFMLIYDVNDSSTFDDARQWIPSLRCVLDDYVPIILVGYEDSKDPSTCKTSPVSFSDGMKAKTFFELRTFYEFSDLTGPAVCEMFFDAAHIALENENTIEEVEVDESEEN</sequence>
<accession>A0A8T0FE19</accession>
<dbReference type="InterPro" id="IPR050305">
    <property type="entry name" value="Small_GTPase_Rab"/>
</dbReference>
<evidence type="ECO:0000256" key="1">
    <source>
        <dbReference type="ARBA" id="ARBA00006270"/>
    </source>
</evidence>
<dbReference type="AlphaFoldDB" id="A0A8T0FE19"/>
<dbReference type="PANTHER" id="PTHR47980">
    <property type="entry name" value="LD44762P"/>
    <property type="match status" value="1"/>
</dbReference>
<evidence type="ECO:0000313" key="6">
    <source>
        <dbReference type="Proteomes" id="UP000807504"/>
    </source>
</evidence>
<evidence type="ECO:0000313" key="5">
    <source>
        <dbReference type="EMBL" id="KAF8789534.1"/>
    </source>
</evidence>
<dbReference type="Gene3D" id="3.40.50.300">
    <property type="entry name" value="P-loop containing nucleotide triphosphate hydrolases"/>
    <property type="match status" value="1"/>
</dbReference>
<dbReference type="Pfam" id="PF00071">
    <property type="entry name" value="Ras"/>
    <property type="match status" value="1"/>
</dbReference>
<protein>
    <submittedName>
        <fullName evidence="5">Ras-related protein RAB1BV like protein</fullName>
    </submittedName>
</protein>
<dbReference type="GO" id="GO:0003924">
    <property type="term" value="F:GTPase activity"/>
    <property type="evidence" value="ECO:0007669"/>
    <property type="project" value="InterPro"/>
</dbReference>
<dbReference type="InterPro" id="IPR001806">
    <property type="entry name" value="Small_GTPase"/>
</dbReference>
<keyword evidence="4" id="KW-0449">Lipoprotein</keyword>
<evidence type="ECO:0000256" key="3">
    <source>
        <dbReference type="ARBA" id="ARBA00023134"/>
    </source>
</evidence>
<organism evidence="5 6">
    <name type="scientific">Argiope bruennichi</name>
    <name type="common">Wasp spider</name>
    <name type="synonym">Aranea bruennichi</name>
    <dbReference type="NCBI Taxonomy" id="94029"/>
    <lineage>
        <taxon>Eukaryota</taxon>
        <taxon>Metazoa</taxon>
        <taxon>Ecdysozoa</taxon>
        <taxon>Arthropoda</taxon>
        <taxon>Chelicerata</taxon>
        <taxon>Arachnida</taxon>
        <taxon>Araneae</taxon>
        <taxon>Araneomorphae</taxon>
        <taxon>Entelegynae</taxon>
        <taxon>Araneoidea</taxon>
        <taxon>Araneidae</taxon>
        <taxon>Argiope</taxon>
    </lineage>
</organism>
<proteinExistence type="inferred from homology"/>
<dbReference type="Proteomes" id="UP000807504">
    <property type="component" value="Unassembled WGS sequence"/>
</dbReference>
<dbReference type="OrthoDB" id="5563016at2759"/>
<keyword evidence="2" id="KW-0547">Nucleotide-binding</keyword>
<evidence type="ECO:0000256" key="2">
    <source>
        <dbReference type="ARBA" id="ARBA00022741"/>
    </source>
</evidence>
<keyword evidence="4" id="KW-0636">Prenylation</keyword>